<dbReference type="PANTHER" id="PTHR44591">
    <property type="entry name" value="STRESS RESPONSE REGULATOR PROTEIN 1"/>
    <property type="match status" value="1"/>
</dbReference>
<reference evidence="4 5" key="1">
    <citation type="submission" date="2016-11" db="EMBL/GenBank/DDBJ databases">
        <authorList>
            <person name="Jaros S."/>
            <person name="Januszkiewicz K."/>
            <person name="Wedrychowicz H."/>
        </authorList>
    </citation>
    <scope>NUCLEOTIDE SEQUENCE [LARGE SCALE GENOMIC DNA]</scope>
    <source>
        <strain evidence="4 5">DSM 24787</strain>
    </source>
</reference>
<dbReference type="EMBL" id="FSRA01000002">
    <property type="protein sequence ID" value="SIO47561.1"/>
    <property type="molecule type" value="Genomic_DNA"/>
</dbReference>
<proteinExistence type="predicted"/>
<sequence>MDIFADWGNRNREKCGILSPLQRLRQVFCSGRVFATVIVELKGTVTMSHRRNTYWNKIFGNVFGLSIIHPAREHRVLIPAKHANSVPKKDTQHQKIMGNSILIIDDEPDICRLLQLNLSKYGYKVKYVHALSEGWQFLRSHPTDVLFLDIHLPDGSGLEALPQIKKLYPALQVITISAYDNGLEKEKALTAGAAHFLPKPFNVGKLQEIITDVKVSD</sequence>
<gene>
    <name evidence="4" type="ORF">SAMN04488055_4389</name>
</gene>
<dbReference type="InterPro" id="IPR001789">
    <property type="entry name" value="Sig_transdc_resp-reg_receiver"/>
</dbReference>
<dbReference type="PANTHER" id="PTHR44591:SF23">
    <property type="entry name" value="CHEY SUBFAMILY"/>
    <property type="match status" value="1"/>
</dbReference>
<dbReference type="SMART" id="SM00448">
    <property type="entry name" value="REC"/>
    <property type="match status" value="1"/>
</dbReference>
<evidence type="ECO:0000313" key="5">
    <source>
        <dbReference type="Proteomes" id="UP000185003"/>
    </source>
</evidence>
<feature type="modified residue" description="4-aspartylphosphate" evidence="2">
    <location>
        <position position="149"/>
    </location>
</feature>
<dbReference type="AlphaFoldDB" id="A0A1N6JTK7"/>
<dbReference type="CDD" id="cd00156">
    <property type="entry name" value="REC"/>
    <property type="match status" value="1"/>
</dbReference>
<evidence type="ECO:0000256" key="1">
    <source>
        <dbReference type="ARBA" id="ARBA00022553"/>
    </source>
</evidence>
<organism evidence="4 5">
    <name type="scientific">Chitinophaga niabensis</name>
    <dbReference type="NCBI Taxonomy" id="536979"/>
    <lineage>
        <taxon>Bacteria</taxon>
        <taxon>Pseudomonadati</taxon>
        <taxon>Bacteroidota</taxon>
        <taxon>Chitinophagia</taxon>
        <taxon>Chitinophagales</taxon>
        <taxon>Chitinophagaceae</taxon>
        <taxon>Chitinophaga</taxon>
    </lineage>
</organism>
<dbReference type="GO" id="GO:0000160">
    <property type="term" value="P:phosphorelay signal transduction system"/>
    <property type="evidence" value="ECO:0007669"/>
    <property type="project" value="InterPro"/>
</dbReference>
<accession>A0A1N6JTK7</accession>
<evidence type="ECO:0000259" key="3">
    <source>
        <dbReference type="PROSITE" id="PS50110"/>
    </source>
</evidence>
<evidence type="ECO:0000256" key="2">
    <source>
        <dbReference type="PROSITE-ProRule" id="PRU00169"/>
    </source>
</evidence>
<dbReference type="STRING" id="536979.SAMN04488055_4389"/>
<keyword evidence="5" id="KW-1185">Reference proteome</keyword>
<dbReference type="PROSITE" id="PS50110">
    <property type="entry name" value="RESPONSE_REGULATORY"/>
    <property type="match status" value="1"/>
</dbReference>
<dbReference type="SUPFAM" id="SSF52172">
    <property type="entry name" value="CheY-like"/>
    <property type="match status" value="1"/>
</dbReference>
<feature type="domain" description="Response regulatory" evidence="3">
    <location>
        <begin position="100"/>
        <end position="214"/>
    </location>
</feature>
<dbReference type="Proteomes" id="UP000185003">
    <property type="component" value="Unassembled WGS sequence"/>
</dbReference>
<evidence type="ECO:0000313" key="4">
    <source>
        <dbReference type="EMBL" id="SIO47561.1"/>
    </source>
</evidence>
<dbReference type="InterPro" id="IPR050595">
    <property type="entry name" value="Bact_response_regulator"/>
</dbReference>
<dbReference type="Gene3D" id="3.40.50.2300">
    <property type="match status" value="1"/>
</dbReference>
<keyword evidence="1 2" id="KW-0597">Phosphoprotein</keyword>
<name>A0A1N6JTK7_9BACT</name>
<protein>
    <submittedName>
        <fullName evidence="4">Response regulator receiver domain-containing protein</fullName>
    </submittedName>
</protein>
<dbReference type="InterPro" id="IPR011006">
    <property type="entry name" value="CheY-like_superfamily"/>
</dbReference>
<dbReference type="Pfam" id="PF00072">
    <property type="entry name" value="Response_reg"/>
    <property type="match status" value="1"/>
</dbReference>